<dbReference type="SMART" id="SM00175">
    <property type="entry name" value="RAB"/>
    <property type="match status" value="1"/>
</dbReference>
<evidence type="ECO:0000256" key="2">
    <source>
        <dbReference type="ARBA" id="ARBA00022475"/>
    </source>
</evidence>
<dbReference type="EMBL" id="CAKKLH010000287">
    <property type="protein sequence ID" value="CAH0108775.1"/>
    <property type="molecule type" value="Genomic_DNA"/>
</dbReference>
<dbReference type="GO" id="GO:0003006">
    <property type="term" value="P:developmental process involved in reproduction"/>
    <property type="evidence" value="ECO:0007669"/>
    <property type="project" value="UniProtKB-ARBA"/>
</dbReference>
<dbReference type="NCBIfam" id="TIGR00231">
    <property type="entry name" value="small_GTP"/>
    <property type="match status" value="1"/>
</dbReference>
<dbReference type="PRINTS" id="PR00449">
    <property type="entry name" value="RASTRNSFRMNG"/>
</dbReference>
<dbReference type="InterPro" id="IPR003578">
    <property type="entry name" value="Small_GTPase_Rho"/>
</dbReference>
<dbReference type="GO" id="GO:0005525">
    <property type="term" value="F:GTP binding"/>
    <property type="evidence" value="ECO:0007669"/>
    <property type="project" value="UniProtKB-KW"/>
</dbReference>
<evidence type="ECO:0000256" key="4">
    <source>
        <dbReference type="ARBA" id="ARBA00023134"/>
    </source>
</evidence>
<dbReference type="PROSITE" id="PS51421">
    <property type="entry name" value="RAS"/>
    <property type="match status" value="1"/>
</dbReference>
<protein>
    <submittedName>
        <fullName evidence="7">Uncharacterized protein</fullName>
    </submittedName>
</protein>
<accession>A0A8J2RZX2</accession>
<dbReference type="AlphaFoldDB" id="A0A8J2RZX2"/>
<evidence type="ECO:0000313" key="7">
    <source>
        <dbReference type="EMBL" id="CAH0108775.1"/>
    </source>
</evidence>
<dbReference type="Gene3D" id="3.40.50.300">
    <property type="entry name" value="P-loop containing nucleotide triphosphate hydrolases"/>
    <property type="match status" value="1"/>
</dbReference>
<dbReference type="InterPro" id="IPR027417">
    <property type="entry name" value="P-loop_NTPase"/>
</dbReference>
<comment type="subcellular location">
    <subcellularLocation>
        <location evidence="1">Cell membrane</location>
    </subcellularLocation>
    <subcellularLocation>
        <location evidence="6">Endomembrane system</location>
        <topology evidence="6">Lipid-anchor</topology>
        <orientation evidence="6">Cytoplasmic side</orientation>
    </subcellularLocation>
</comment>
<dbReference type="GO" id="GO:0003924">
    <property type="term" value="F:GTPase activity"/>
    <property type="evidence" value="ECO:0007669"/>
    <property type="project" value="InterPro"/>
</dbReference>
<dbReference type="Pfam" id="PF00071">
    <property type="entry name" value="Ras"/>
    <property type="match status" value="1"/>
</dbReference>
<dbReference type="GO" id="GO:0005886">
    <property type="term" value="C:plasma membrane"/>
    <property type="evidence" value="ECO:0007669"/>
    <property type="project" value="UniProtKB-SubCell"/>
</dbReference>
<dbReference type="InterPro" id="IPR005225">
    <property type="entry name" value="Small_GTP-bd"/>
</dbReference>
<sequence length="202" mass="22696">MMKYRKCANGFRLKLLEPEMLERPLKMLLVGDGTVGKTSLCMFFTNKSFPTKHVPTIMEVAFTSMKINGVTHRLSIWDTAGQEDFDRLRILAYPNTDVFLVCYAIDNNESFNHVSSKWIPELNKHCPGVPIILVGTKVDKRNQNEKKGVFVSNIRGRNLAKSDVGIVHFEECSALNGINVLEILKTATEAALGLHKKSCIIL</sequence>
<gene>
    <name evidence="7" type="ORF">DGAL_LOCUS12180</name>
</gene>
<dbReference type="GO" id="GO:0012505">
    <property type="term" value="C:endomembrane system"/>
    <property type="evidence" value="ECO:0007669"/>
    <property type="project" value="UniProtKB-SubCell"/>
</dbReference>
<keyword evidence="3" id="KW-0547">Nucleotide-binding</keyword>
<evidence type="ECO:0000256" key="5">
    <source>
        <dbReference type="ARBA" id="ARBA00023136"/>
    </source>
</evidence>
<keyword evidence="4" id="KW-0342">GTP-binding</keyword>
<evidence type="ECO:0000256" key="1">
    <source>
        <dbReference type="ARBA" id="ARBA00004236"/>
    </source>
</evidence>
<dbReference type="Proteomes" id="UP000789390">
    <property type="component" value="Unassembled WGS sequence"/>
</dbReference>
<dbReference type="SMART" id="SM00173">
    <property type="entry name" value="RAS"/>
    <property type="match status" value="1"/>
</dbReference>
<dbReference type="SMART" id="SM00174">
    <property type="entry name" value="RHO"/>
    <property type="match status" value="1"/>
</dbReference>
<dbReference type="GO" id="GO:0007264">
    <property type="term" value="P:small GTPase-mediated signal transduction"/>
    <property type="evidence" value="ECO:0007669"/>
    <property type="project" value="InterPro"/>
</dbReference>
<dbReference type="GO" id="GO:0022412">
    <property type="term" value="P:cellular process involved in reproduction in multicellular organism"/>
    <property type="evidence" value="ECO:0007669"/>
    <property type="project" value="UniProtKB-ARBA"/>
</dbReference>
<dbReference type="PANTHER" id="PTHR24072">
    <property type="entry name" value="RHO FAMILY GTPASE"/>
    <property type="match status" value="1"/>
</dbReference>
<keyword evidence="2" id="KW-1003">Cell membrane</keyword>
<dbReference type="GO" id="GO:0001667">
    <property type="term" value="P:ameboidal-type cell migration"/>
    <property type="evidence" value="ECO:0007669"/>
    <property type="project" value="UniProtKB-ARBA"/>
</dbReference>
<dbReference type="OrthoDB" id="6333625at2759"/>
<dbReference type="PROSITE" id="PS51419">
    <property type="entry name" value="RAB"/>
    <property type="match status" value="1"/>
</dbReference>
<organism evidence="7 8">
    <name type="scientific">Daphnia galeata</name>
    <dbReference type="NCBI Taxonomy" id="27404"/>
    <lineage>
        <taxon>Eukaryota</taxon>
        <taxon>Metazoa</taxon>
        <taxon>Ecdysozoa</taxon>
        <taxon>Arthropoda</taxon>
        <taxon>Crustacea</taxon>
        <taxon>Branchiopoda</taxon>
        <taxon>Diplostraca</taxon>
        <taxon>Cladocera</taxon>
        <taxon>Anomopoda</taxon>
        <taxon>Daphniidae</taxon>
        <taxon>Daphnia</taxon>
    </lineage>
</organism>
<dbReference type="FunFam" id="3.40.50.300:FF:001799">
    <property type="entry name" value="Rac2 family GTP-binding protein, putative"/>
    <property type="match status" value="1"/>
</dbReference>
<dbReference type="GO" id="GO:0035006">
    <property type="term" value="P:melanization defense response"/>
    <property type="evidence" value="ECO:0007669"/>
    <property type="project" value="UniProtKB-ARBA"/>
</dbReference>
<dbReference type="PROSITE" id="PS51420">
    <property type="entry name" value="RHO"/>
    <property type="match status" value="1"/>
</dbReference>
<evidence type="ECO:0000256" key="6">
    <source>
        <dbReference type="ARBA" id="ARBA00046278"/>
    </source>
</evidence>
<dbReference type="GO" id="GO:0035099">
    <property type="term" value="P:hemocyte migration"/>
    <property type="evidence" value="ECO:0007669"/>
    <property type="project" value="UniProtKB-ARBA"/>
</dbReference>
<dbReference type="CDD" id="cd00157">
    <property type="entry name" value="Rho"/>
    <property type="match status" value="1"/>
</dbReference>
<evidence type="ECO:0000256" key="3">
    <source>
        <dbReference type="ARBA" id="ARBA00022741"/>
    </source>
</evidence>
<proteinExistence type="predicted"/>
<comment type="caution">
    <text evidence="7">The sequence shown here is derived from an EMBL/GenBank/DDBJ whole genome shotgun (WGS) entry which is preliminary data.</text>
</comment>
<dbReference type="SMART" id="SM00176">
    <property type="entry name" value="RAN"/>
    <property type="match status" value="1"/>
</dbReference>
<keyword evidence="5" id="KW-0472">Membrane</keyword>
<reference evidence="7" key="1">
    <citation type="submission" date="2021-11" db="EMBL/GenBank/DDBJ databases">
        <authorList>
            <person name="Schell T."/>
        </authorList>
    </citation>
    <scope>NUCLEOTIDE SEQUENCE</scope>
    <source>
        <strain evidence="7">M5</strain>
    </source>
</reference>
<name>A0A8J2RZX2_9CRUS</name>
<keyword evidence="8" id="KW-1185">Reference proteome</keyword>
<dbReference type="SUPFAM" id="SSF52540">
    <property type="entry name" value="P-loop containing nucleoside triphosphate hydrolases"/>
    <property type="match status" value="1"/>
</dbReference>
<dbReference type="InterPro" id="IPR001806">
    <property type="entry name" value="Small_GTPase"/>
</dbReference>
<evidence type="ECO:0000313" key="8">
    <source>
        <dbReference type="Proteomes" id="UP000789390"/>
    </source>
</evidence>